<reference evidence="2" key="1">
    <citation type="submission" date="2021-06" db="EMBL/GenBank/DDBJ databases">
        <authorList>
            <person name="Kallberg Y."/>
            <person name="Tangrot J."/>
            <person name="Rosling A."/>
        </authorList>
    </citation>
    <scope>NUCLEOTIDE SEQUENCE</scope>
    <source>
        <strain evidence="2">CL551</strain>
    </source>
</reference>
<gene>
    <name evidence="2" type="ORF">AMORRO_LOCUS17370</name>
</gene>
<accession>A0A9N9JHC4</accession>
<protein>
    <submittedName>
        <fullName evidence="2">16040_t:CDS:1</fullName>
    </submittedName>
</protein>
<feature type="non-terminal residue" evidence="2">
    <location>
        <position position="1"/>
    </location>
</feature>
<proteinExistence type="predicted"/>
<dbReference type="InterPro" id="IPR025476">
    <property type="entry name" value="Helitron_helicase-like"/>
</dbReference>
<organism evidence="2 3">
    <name type="scientific">Acaulospora morrowiae</name>
    <dbReference type="NCBI Taxonomy" id="94023"/>
    <lineage>
        <taxon>Eukaryota</taxon>
        <taxon>Fungi</taxon>
        <taxon>Fungi incertae sedis</taxon>
        <taxon>Mucoromycota</taxon>
        <taxon>Glomeromycotina</taxon>
        <taxon>Glomeromycetes</taxon>
        <taxon>Diversisporales</taxon>
        <taxon>Acaulosporaceae</taxon>
        <taxon>Acaulospora</taxon>
    </lineage>
</organism>
<dbReference type="OrthoDB" id="2278933at2759"/>
<dbReference type="AlphaFoldDB" id="A0A9N9JHC4"/>
<feature type="domain" description="Helitron helicase-like" evidence="1">
    <location>
        <begin position="105"/>
        <end position="243"/>
    </location>
</feature>
<evidence type="ECO:0000259" key="1">
    <source>
        <dbReference type="Pfam" id="PF14214"/>
    </source>
</evidence>
<feature type="non-terminal residue" evidence="2">
    <location>
        <position position="243"/>
    </location>
</feature>
<dbReference type="PANTHER" id="PTHR45786">
    <property type="entry name" value="DNA BINDING PROTEIN-LIKE"/>
    <property type="match status" value="1"/>
</dbReference>
<evidence type="ECO:0000313" key="2">
    <source>
        <dbReference type="EMBL" id="CAG8781610.1"/>
    </source>
</evidence>
<name>A0A9N9JHC4_9GLOM</name>
<evidence type="ECO:0000313" key="3">
    <source>
        <dbReference type="Proteomes" id="UP000789342"/>
    </source>
</evidence>
<dbReference type="EMBL" id="CAJVPV010053198">
    <property type="protein sequence ID" value="CAG8781610.1"/>
    <property type="molecule type" value="Genomic_DNA"/>
</dbReference>
<sequence length="243" mass="28181">AHEILLQAHEDDTDKDVEIYFYHTNMTNKYHYNLSTINEMAIILPGDESVSEVTWHPAYLPLYYVLLFPHGELGWHEGLHHALTDTEEQQLDNQNKHSHLTQINFYSFHIFPRNTKFSTILRGEKLLHEFIVDAWAATEQNRLRYLHRNQDILHADIYQGLADAAENITNGKLMPNNLGHRVIFPSTYIGSARHMFEIFQDSMAITQFYQHPDIFGTITANPNCPEIINELLPGQTSVDRPDL</sequence>
<dbReference type="Proteomes" id="UP000789342">
    <property type="component" value="Unassembled WGS sequence"/>
</dbReference>
<dbReference type="Pfam" id="PF14214">
    <property type="entry name" value="Helitron_like_N"/>
    <property type="match status" value="1"/>
</dbReference>
<comment type="caution">
    <text evidence="2">The sequence shown here is derived from an EMBL/GenBank/DDBJ whole genome shotgun (WGS) entry which is preliminary data.</text>
</comment>
<dbReference type="PANTHER" id="PTHR45786:SF74">
    <property type="entry name" value="ATP-DEPENDENT DNA HELICASE"/>
    <property type="match status" value="1"/>
</dbReference>
<keyword evidence="3" id="KW-1185">Reference proteome</keyword>